<dbReference type="PANTHER" id="PTHR14226:SF29">
    <property type="entry name" value="NEUROPATHY TARGET ESTERASE SWS"/>
    <property type="match status" value="1"/>
</dbReference>
<name>A0ABM7YG53_9BURK</name>
<feature type="short sequence motif" description="GXSXG" evidence="6">
    <location>
        <begin position="83"/>
        <end position="87"/>
    </location>
</feature>
<keyword evidence="11" id="KW-1185">Reference proteome</keyword>
<dbReference type="Gene3D" id="3.40.1090.10">
    <property type="entry name" value="Cytosolic phospholipase A2 catalytic domain"/>
    <property type="match status" value="2"/>
</dbReference>
<keyword evidence="7" id="KW-0812">Transmembrane</keyword>
<feature type="chain" id="PRO_5046928781" evidence="8">
    <location>
        <begin position="23"/>
        <end position="784"/>
    </location>
</feature>
<dbReference type="EMBL" id="AP025730">
    <property type="protein sequence ID" value="BDI03126.1"/>
    <property type="molecule type" value="Genomic_DNA"/>
</dbReference>
<feature type="active site" description="Nucleophile" evidence="6">
    <location>
        <position position="85"/>
    </location>
</feature>
<dbReference type="PROSITE" id="PS51635">
    <property type="entry name" value="PNPLA"/>
    <property type="match status" value="1"/>
</dbReference>
<keyword evidence="3 6" id="KW-0442">Lipid degradation</keyword>
<keyword evidence="2 6" id="KW-0378">Hydrolase</keyword>
<accession>A0ABM7YG53</accession>
<dbReference type="InterPro" id="IPR050301">
    <property type="entry name" value="NTE"/>
</dbReference>
<feature type="transmembrane region" description="Helical" evidence="7">
    <location>
        <begin position="763"/>
        <end position="781"/>
    </location>
</feature>
<keyword evidence="4 6" id="KW-0443">Lipid metabolism</keyword>
<comment type="subcellular location">
    <subcellularLocation>
        <location evidence="1">Membrane</location>
    </subcellularLocation>
</comment>
<feature type="active site" description="Proton acceptor" evidence="6">
    <location>
        <position position="233"/>
    </location>
</feature>
<evidence type="ECO:0000259" key="9">
    <source>
        <dbReference type="PROSITE" id="PS51635"/>
    </source>
</evidence>
<dbReference type="Gene3D" id="2.40.160.50">
    <property type="entry name" value="membrane protein fhac: a member of the omp85/tpsb transporter family"/>
    <property type="match status" value="1"/>
</dbReference>
<dbReference type="InterPro" id="IPR016035">
    <property type="entry name" value="Acyl_Trfase/lysoPLipase"/>
</dbReference>
<evidence type="ECO:0000256" key="4">
    <source>
        <dbReference type="ARBA" id="ARBA00023098"/>
    </source>
</evidence>
<dbReference type="SUPFAM" id="SSF52151">
    <property type="entry name" value="FabD/lysophospholipase-like"/>
    <property type="match status" value="1"/>
</dbReference>
<organism evidence="10 11">
    <name type="scientific">Sphaerotilus microaerophilus</name>
    <dbReference type="NCBI Taxonomy" id="2914710"/>
    <lineage>
        <taxon>Bacteria</taxon>
        <taxon>Pseudomonadati</taxon>
        <taxon>Pseudomonadota</taxon>
        <taxon>Betaproteobacteria</taxon>
        <taxon>Burkholderiales</taxon>
        <taxon>Sphaerotilaceae</taxon>
        <taxon>Sphaerotilus</taxon>
    </lineage>
</organism>
<keyword evidence="7" id="KW-1133">Transmembrane helix</keyword>
<proteinExistence type="predicted"/>
<evidence type="ECO:0000313" key="11">
    <source>
        <dbReference type="Proteomes" id="UP001057498"/>
    </source>
</evidence>
<feature type="signal peptide" evidence="8">
    <location>
        <begin position="1"/>
        <end position="22"/>
    </location>
</feature>
<evidence type="ECO:0000256" key="2">
    <source>
        <dbReference type="ARBA" id="ARBA00022801"/>
    </source>
</evidence>
<evidence type="ECO:0000256" key="3">
    <source>
        <dbReference type="ARBA" id="ARBA00022963"/>
    </source>
</evidence>
<evidence type="ECO:0000256" key="6">
    <source>
        <dbReference type="PROSITE-ProRule" id="PRU01161"/>
    </source>
</evidence>
<dbReference type="Proteomes" id="UP001057498">
    <property type="component" value="Chromosome"/>
</dbReference>
<evidence type="ECO:0000256" key="7">
    <source>
        <dbReference type="SAM" id="Phobius"/>
    </source>
</evidence>
<feature type="short sequence motif" description="DGA/G" evidence="6">
    <location>
        <begin position="233"/>
        <end position="235"/>
    </location>
</feature>
<feature type="short sequence motif" description="GXGXXG" evidence="6">
    <location>
        <begin position="56"/>
        <end position="61"/>
    </location>
</feature>
<sequence>MCFWVSCVAMLVAATAPLSSPAMPVSSNVATEVALATAGGPLPAARRPRIGLVLSGGGARGLAHVGVLKVLERERIPVDVIAGTSMGAIIGGLYASGMSAADLERELLGLDWDALFASRIRRESLSQRRKEEDFEIAPAVEVGLRRETGEPMLPLGSVSSRGLELLLRRYTLPVRRTPDFDALPIPFRAVATNMETGQAVVFRDGDLAQALRASMSVPGVFPPSEVNGHILGDGGLVDNLPVDVARAMGADVVIAVNIGTPLAARDTLGTVVGLTAQMINILTEQNVQRSLASLRPEHDLLIAPDLGRLSSGDFGRAGELIGLGERHAASLSRALQRLALDEPAWATHTARLAAARRDPMPPRSITSLRFEGSEISQPEHFAGILISQPGRPFEIGAAERDSRALASTGDYLHADYRVEDLPAGTGLVFALREKPWGPHYFGLGLDLQSDFAGRGEFNIKLAHNRHWLNDSGGEWRNRLQIGSVPRWFSEWYQPLGPQRSLRSDWFFALSGDLERRRMTAYARPEPGESARDLPMTGRYVRGKAALAAEFGQPWGRWGAWRIGAVYEALRVDPEIIAGLGGSEDPGDALLTMHSRERGLRAGLVVDQLDHASFPRRGWRLRLQGLVGQRRVETERAAGSAQGFHRIEADAHLVTSQDRHTLDASLRLRQAFQQSTQGPAQYSLGGFHNLSGYKTDQLSGNQVLLGRLMYTLRLNQQPVLTRGFFAGATLEAGNAWDDPGRVHGSDLRWGGSLFLGADTGVGPLYFGITWAPLGSAGLYLLLGRP</sequence>
<dbReference type="InterPro" id="IPR002641">
    <property type="entry name" value="PNPLA_dom"/>
</dbReference>
<dbReference type="Pfam" id="PF01103">
    <property type="entry name" value="Omp85"/>
    <property type="match status" value="1"/>
</dbReference>
<evidence type="ECO:0000313" key="10">
    <source>
        <dbReference type="EMBL" id="BDI03126.1"/>
    </source>
</evidence>
<protein>
    <submittedName>
        <fullName evidence="10">OMP85 family outer membrane protein</fullName>
    </submittedName>
</protein>
<keyword evidence="5 7" id="KW-0472">Membrane</keyword>
<evidence type="ECO:0000256" key="5">
    <source>
        <dbReference type="ARBA" id="ARBA00023136"/>
    </source>
</evidence>
<evidence type="ECO:0000256" key="8">
    <source>
        <dbReference type="SAM" id="SignalP"/>
    </source>
</evidence>
<dbReference type="PANTHER" id="PTHR14226">
    <property type="entry name" value="NEUROPATHY TARGET ESTERASE/SWISS CHEESE D.MELANOGASTER"/>
    <property type="match status" value="1"/>
</dbReference>
<feature type="domain" description="PNPLA" evidence="9">
    <location>
        <begin position="52"/>
        <end position="246"/>
    </location>
</feature>
<dbReference type="InterPro" id="IPR000184">
    <property type="entry name" value="Bac_surfAg_D15"/>
</dbReference>
<dbReference type="CDD" id="cd07205">
    <property type="entry name" value="Pat_PNPLA6_PNPLA7_NTE1_like"/>
    <property type="match status" value="1"/>
</dbReference>
<gene>
    <name evidence="10" type="ORF">CATMQ487_00960</name>
</gene>
<reference evidence="10" key="1">
    <citation type="submission" date="2022-04" db="EMBL/GenBank/DDBJ databases">
        <title>Whole genome sequence of Sphaerotilus sp. FB-5.</title>
        <authorList>
            <person name="Takeda M."/>
            <person name="Narihara S."/>
            <person name="Akimoto M."/>
            <person name="Akimoto R."/>
            <person name="Nishiyashiki S."/>
            <person name="Murakami T."/>
        </authorList>
    </citation>
    <scope>NUCLEOTIDE SEQUENCE</scope>
    <source>
        <strain evidence="10">FB-5</strain>
    </source>
</reference>
<evidence type="ECO:0000256" key="1">
    <source>
        <dbReference type="ARBA" id="ARBA00004370"/>
    </source>
</evidence>
<dbReference type="Pfam" id="PF01734">
    <property type="entry name" value="Patatin"/>
    <property type="match status" value="1"/>
</dbReference>
<keyword evidence="8" id="KW-0732">Signal</keyword>